<evidence type="ECO:0000313" key="2">
    <source>
        <dbReference type="Proteomes" id="UP000224829"/>
    </source>
</evidence>
<proteinExistence type="predicted"/>
<dbReference type="EMBL" id="MF063068">
    <property type="protein sequence ID" value="ARV77177.1"/>
    <property type="molecule type" value="Genomic_DNA"/>
</dbReference>
<organism evidence="1 2">
    <name type="scientific">Pseudomonas phage Noxifer</name>
    <dbReference type="NCBI Taxonomy" id="2006684"/>
    <lineage>
        <taxon>Viruses</taxon>
        <taxon>Duplodnaviria</taxon>
        <taxon>Heunggongvirae</taxon>
        <taxon>Uroviricota</taxon>
        <taxon>Caudoviricetes</taxon>
        <taxon>Chimalliviridae</taxon>
        <taxon>Noxifervirus</taxon>
        <taxon>Noxifervirus noxifer</taxon>
    </lineage>
</organism>
<sequence>MKFASLKDCLKFFNMSMIEHNHREHVEYNVMQRHEVRIDKIGAHPSYVITGLAGDIFIFTPVKRSNLAKATGYKLAIDGSVEDGVGPEPLTKRTTALFELAVFKGYTPVALLACINEHRTCNLAPEELDDFDEAYREELDHLQTMLEFLI</sequence>
<protein>
    <submittedName>
        <fullName evidence="1">Uncharacterized protein</fullName>
    </submittedName>
</protein>
<reference evidence="1 2" key="1">
    <citation type="submission" date="2017-05" db="EMBL/GenBank/DDBJ databases">
        <authorList>
            <person name="Song R."/>
            <person name="Chenine A.L."/>
            <person name="Ruprecht R.M."/>
        </authorList>
    </citation>
    <scope>NUCLEOTIDE SEQUENCE [LARGE SCALE GENOMIC DNA]</scope>
</reference>
<evidence type="ECO:0000313" key="1">
    <source>
        <dbReference type="EMBL" id="ARV77177.1"/>
    </source>
</evidence>
<keyword evidence="2" id="KW-1185">Reference proteome</keyword>
<gene>
    <name evidence="1" type="ORF">NOXIFER_6</name>
</gene>
<dbReference type="Proteomes" id="UP000224829">
    <property type="component" value="Segment"/>
</dbReference>
<name>A0A1Y0T2T3_9CAUD</name>
<accession>A0A1Y0T2T3</accession>